<keyword evidence="8 20" id="KW-0444">Lipid biosynthesis</keyword>
<dbReference type="GO" id="GO:0016024">
    <property type="term" value="P:CDP-diacylglycerol biosynthetic process"/>
    <property type="evidence" value="ECO:0007669"/>
    <property type="project" value="UniProtKB-UniRule"/>
</dbReference>
<organism evidence="21 22">
    <name type="scientific">Magallana gigas</name>
    <name type="common">Pacific oyster</name>
    <name type="synonym">Crassostrea gigas</name>
    <dbReference type="NCBI Taxonomy" id="29159"/>
    <lineage>
        <taxon>Eukaryota</taxon>
        <taxon>Metazoa</taxon>
        <taxon>Spiralia</taxon>
        <taxon>Lophotrochozoa</taxon>
        <taxon>Mollusca</taxon>
        <taxon>Bivalvia</taxon>
        <taxon>Autobranchia</taxon>
        <taxon>Pteriomorphia</taxon>
        <taxon>Ostreida</taxon>
        <taxon>Ostreoidea</taxon>
        <taxon>Ostreidae</taxon>
        <taxon>Magallana</taxon>
    </lineage>
</organism>
<keyword evidence="11 20" id="KW-0999">Mitochondrion inner membrane</keyword>
<evidence type="ECO:0000256" key="9">
    <source>
        <dbReference type="ARBA" id="ARBA00022679"/>
    </source>
</evidence>
<dbReference type="EnsemblMetazoa" id="G12931.2">
    <property type="protein sequence ID" value="G12931.2:cds"/>
    <property type="gene ID" value="G12931"/>
</dbReference>
<comment type="subcellular location">
    <subcellularLocation>
        <location evidence="2 20">Mitochondrion inner membrane</location>
        <topology evidence="2 20">Peripheral membrane protein</topology>
        <orientation evidence="2 20">Matrix side</orientation>
    </subcellularLocation>
</comment>
<comment type="catalytic activity">
    <reaction evidence="20">
        <text>a 1,2-diacyl-sn-glycero-3-phosphate + CTP + H(+) = a CDP-1,2-diacyl-sn-glycerol + diphosphate</text>
        <dbReference type="Rhea" id="RHEA:16229"/>
        <dbReference type="ChEBI" id="CHEBI:15378"/>
        <dbReference type="ChEBI" id="CHEBI:33019"/>
        <dbReference type="ChEBI" id="CHEBI:37563"/>
        <dbReference type="ChEBI" id="CHEBI:58332"/>
        <dbReference type="ChEBI" id="CHEBI:58608"/>
        <dbReference type="EC" id="2.7.7.41"/>
    </reaction>
</comment>
<evidence type="ECO:0000313" key="22">
    <source>
        <dbReference type="Proteomes" id="UP000005408"/>
    </source>
</evidence>
<proteinExistence type="inferred from homology"/>
<dbReference type="Proteomes" id="UP000005408">
    <property type="component" value="Unassembled WGS sequence"/>
</dbReference>
<keyword evidence="14 20" id="KW-0496">Mitochondrion</keyword>
<dbReference type="PANTHER" id="PTHR13619">
    <property type="entry name" value="PHOSPHATIDATE CYTIDYLYLTRANSFERASE, MITOCHONDRIAL"/>
    <property type="match status" value="1"/>
</dbReference>
<evidence type="ECO:0000256" key="12">
    <source>
        <dbReference type="ARBA" id="ARBA00022842"/>
    </source>
</evidence>
<evidence type="ECO:0000256" key="19">
    <source>
        <dbReference type="ARBA" id="ARBA00031502"/>
    </source>
</evidence>
<evidence type="ECO:0000256" key="2">
    <source>
        <dbReference type="ARBA" id="ARBA00004443"/>
    </source>
</evidence>
<dbReference type="OMA" id="HAENMHR"/>
<dbReference type="GO" id="GO:0004605">
    <property type="term" value="F:phosphatidate cytidylyltransferase activity"/>
    <property type="evidence" value="ECO:0007669"/>
    <property type="project" value="UniProtKB-UniRule"/>
</dbReference>
<comment type="cofactor">
    <cofactor evidence="1 20">
        <name>Mg(2+)</name>
        <dbReference type="ChEBI" id="CHEBI:18420"/>
    </cofactor>
</comment>
<keyword evidence="16 20" id="KW-0594">Phospholipid biosynthesis</keyword>
<dbReference type="EnsemblMetazoa" id="G12931.1">
    <property type="protein sequence ID" value="G12931.1:cds"/>
    <property type="gene ID" value="G12931"/>
</dbReference>
<comment type="pathway">
    <text evidence="3 20">Phospholipid metabolism; CDP-diacylglycerol biosynthesis; CDP-diacylglycerol from sn-glycerol 3-phosphate: step 3/3.</text>
</comment>
<comment type="function">
    <text evidence="20">Catalyzes the conversion of phosphatidic acid (PA) to CDP-diacylglycerol (CDP-DAG), an essential intermediate in the synthesis of phosphatidylglycerol, cardiolipin and phosphatidylinositol.</text>
</comment>
<evidence type="ECO:0000313" key="21">
    <source>
        <dbReference type="EnsemblMetazoa" id="G12931.2:cds"/>
    </source>
</evidence>
<evidence type="ECO:0000256" key="7">
    <source>
        <dbReference type="ARBA" id="ARBA00018337"/>
    </source>
</evidence>
<evidence type="ECO:0000256" key="4">
    <source>
        <dbReference type="ARBA" id="ARBA00005189"/>
    </source>
</evidence>
<evidence type="ECO:0000256" key="16">
    <source>
        <dbReference type="ARBA" id="ARBA00023209"/>
    </source>
</evidence>
<evidence type="ECO:0000256" key="15">
    <source>
        <dbReference type="ARBA" id="ARBA00023136"/>
    </source>
</evidence>
<dbReference type="PIRSF" id="PIRSF028840">
    <property type="entry name" value="Mmp37"/>
    <property type="match status" value="1"/>
</dbReference>
<dbReference type="GO" id="GO:0032049">
    <property type="term" value="P:cardiolipin biosynthetic process"/>
    <property type="evidence" value="ECO:0007669"/>
    <property type="project" value="UniProtKB-UniRule"/>
</dbReference>
<evidence type="ECO:0000256" key="13">
    <source>
        <dbReference type="ARBA" id="ARBA00023098"/>
    </source>
</evidence>
<dbReference type="InterPro" id="IPR015222">
    <property type="entry name" value="Tam41"/>
</dbReference>
<evidence type="ECO:0000256" key="11">
    <source>
        <dbReference type="ARBA" id="ARBA00022792"/>
    </source>
</evidence>
<name>A0A8W8I8R6_MAGGI</name>
<dbReference type="PANTHER" id="PTHR13619:SF0">
    <property type="entry name" value="PHOSPHATIDATE CYTIDYLYLTRANSFERASE, MITOCHONDRIAL"/>
    <property type="match status" value="1"/>
</dbReference>
<dbReference type="OrthoDB" id="341477at2759"/>
<evidence type="ECO:0000256" key="5">
    <source>
        <dbReference type="ARBA" id="ARBA00005458"/>
    </source>
</evidence>
<evidence type="ECO:0000256" key="6">
    <source>
        <dbReference type="ARBA" id="ARBA00012487"/>
    </source>
</evidence>
<evidence type="ECO:0000256" key="8">
    <source>
        <dbReference type="ARBA" id="ARBA00022516"/>
    </source>
</evidence>
<reference evidence="21" key="1">
    <citation type="submission" date="2022-08" db="UniProtKB">
        <authorList>
            <consortium name="EnsemblMetazoa"/>
        </authorList>
    </citation>
    <scope>IDENTIFICATION</scope>
    <source>
        <strain evidence="21">05x7-T-G4-1.051#20</strain>
    </source>
</reference>
<dbReference type="Pfam" id="PF09139">
    <property type="entry name" value="Tam41_Mmp37"/>
    <property type="match status" value="1"/>
</dbReference>
<evidence type="ECO:0000256" key="17">
    <source>
        <dbReference type="ARBA" id="ARBA00023264"/>
    </source>
</evidence>
<dbReference type="AlphaFoldDB" id="A0A8W8I8R6"/>
<keyword evidence="9 20" id="KW-0808">Transferase</keyword>
<keyword evidence="22" id="KW-1185">Reference proteome</keyword>
<keyword evidence="15 20" id="KW-0472">Membrane</keyword>
<keyword evidence="17 20" id="KW-1208">Phospholipid metabolism</keyword>
<evidence type="ECO:0000256" key="10">
    <source>
        <dbReference type="ARBA" id="ARBA00022695"/>
    </source>
</evidence>
<keyword evidence="12 20" id="KW-0460">Magnesium</keyword>
<evidence type="ECO:0000256" key="1">
    <source>
        <dbReference type="ARBA" id="ARBA00001946"/>
    </source>
</evidence>
<evidence type="ECO:0000256" key="18">
    <source>
        <dbReference type="ARBA" id="ARBA00029893"/>
    </source>
</evidence>
<evidence type="ECO:0000256" key="20">
    <source>
        <dbReference type="PIRNR" id="PIRNR028840"/>
    </source>
</evidence>
<dbReference type="EC" id="2.7.7.41" evidence="6 20"/>
<dbReference type="GO" id="GO:0005743">
    <property type="term" value="C:mitochondrial inner membrane"/>
    <property type="evidence" value="ECO:0007669"/>
    <property type="project" value="UniProtKB-SubCell"/>
</dbReference>
<accession>A0A8W8I8R6</accession>
<protein>
    <recommendedName>
        <fullName evidence="7 20">Phosphatidate cytidylyltransferase, mitochondrial</fullName>
        <ecNumber evidence="6 20">2.7.7.41</ecNumber>
    </recommendedName>
    <alternativeName>
        <fullName evidence="18 20">CDP-diacylglycerol synthase</fullName>
    </alternativeName>
    <alternativeName>
        <fullName evidence="19 20">Mitochondrial translocator assembly and maintenance protein 41 homolog</fullName>
    </alternativeName>
</protein>
<comment type="similarity">
    <text evidence="5 20">Belongs to the TAM41 family.</text>
</comment>
<sequence length="357" mass="41158">MNWRLLSRLSVYSTKTQLRQYTATGNHQPSNLDNYGAILEQFPEGIQMSFAYGSGVFKQQGQSDTQVKKNMIDLIFVVDDSYKWHHKNIKQNKKHYSCLKYFGAKQVANVQEKYGAAVYFNTKVQCAGREIKYGVISTKQLITDLLDWSTLYVSGRMHKPIRILIPPTKTELCSAMQINLENAIHAALLLLPETFSEEELYEQIAALSYDGDFRMKFGEDKNKITNIVKPNMAYFRKLYEQILLKEEHVKWSIKQGVLEQYPNQVSQFHHLNLLPKTVQSNLLACMHRRPGKYPDLEEIIRQLAFDSNCADYVRQSIAEIVKESSRSQSIKGIFTAGIVKSVLYSSRKVQKMMDSKK</sequence>
<evidence type="ECO:0000256" key="3">
    <source>
        <dbReference type="ARBA" id="ARBA00005119"/>
    </source>
</evidence>
<keyword evidence="10 20" id="KW-0548">Nucleotidyltransferase</keyword>
<comment type="pathway">
    <text evidence="4">Lipid metabolism.</text>
</comment>
<keyword evidence="13 20" id="KW-0443">Lipid metabolism</keyword>
<evidence type="ECO:0000256" key="14">
    <source>
        <dbReference type="ARBA" id="ARBA00023128"/>
    </source>
</evidence>